<evidence type="ECO:0000313" key="2">
    <source>
        <dbReference type="Proteomes" id="UP000824533"/>
    </source>
</evidence>
<organism evidence="1 2">
    <name type="scientific">Dendrolimus kikuchii</name>
    <dbReference type="NCBI Taxonomy" id="765133"/>
    <lineage>
        <taxon>Eukaryota</taxon>
        <taxon>Metazoa</taxon>
        <taxon>Ecdysozoa</taxon>
        <taxon>Arthropoda</taxon>
        <taxon>Hexapoda</taxon>
        <taxon>Insecta</taxon>
        <taxon>Pterygota</taxon>
        <taxon>Neoptera</taxon>
        <taxon>Endopterygota</taxon>
        <taxon>Lepidoptera</taxon>
        <taxon>Glossata</taxon>
        <taxon>Ditrysia</taxon>
        <taxon>Bombycoidea</taxon>
        <taxon>Lasiocampidae</taxon>
        <taxon>Dendrolimus</taxon>
    </lineage>
</organism>
<name>A0ACC1D615_9NEOP</name>
<dbReference type="Proteomes" id="UP000824533">
    <property type="component" value="Linkage Group LG08"/>
</dbReference>
<gene>
    <name evidence="1" type="ORF">K1T71_005101</name>
</gene>
<keyword evidence="2" id="KW-1185">Reference proteome</keyword>
<sequence>MTSKMNINEVNSLNDDQFEWVFINVIELCTDAAVKVKKLRPFKGLADLCNAFHKYLDDLSLEEKLVILKLHPDLAGRLADRGQLTRESTSEQRSAGLHELTPEQKGIINERNERYKIKFDFPFVICARENKVQSIMDGLQARYNNTKEQEIFIGIDEVKKICTFRIYDIVKEDY</sequence>
<comment type="caution">
    <text evidence="1">The sequence shown here is derived from an EMBL/GenBank/DDBJ whole genome shotgun (WGS) entry which is preliminary data.</text>
</comment>
<evidence type="ECO:0000313" key="1">
    <source>
        <dbReference type="EMBL" id="KAJ0179389.1"/>
    </source>
</evidence>
<reference evidence="1 2" key="1">
    <citation type="journal article" date="2021" name="Front. Genet.">
        <title>Chromosome-Level Genome Assembly Reveals Significant Gene Expansion in the Toll and IMD Signaling Pathways of Dendrolimus kikuchii.</title>
        <authorList>
            <person name="Zhou J."/>
            <person name="Wu P."/>
            <person name="Xiong Z."/>
            <person name="Liu N."/>
            <person name="Zhao N."/>
            <person name="Ji M."/>
            <person name="Qiu Y."/>
            <person name="Yang B."/>
        </authorList>
    </citation>
    <scope>NUCLEOTIDE SEQUENCE [LARGE SCALE GENOMIC DNA]</scope>
    <source>
        <strain evidence="1">Ann1</strain>
    </source>
</reference>
<dbReference type="EMBL" id="CM034394">
    <property type="protein sequence ID" value="KAJ0179389.1"/>
    <property type="molecule type" value="Genomic_DNA"/>
</dbReference>
<accession>A0ACC1D615</accession>
<proteinExistence type="predicted"/>
<protein>
    <submittedName>
        <fullName evidence="1">Uncharacterized protein</fullName>
    </submittedName>
</protein>